<evidence type="ECO:0000259" key="3">
    <source>
        <dbReference type="Pfam" id="PF00048"/>
    </source>
</evidence>
<reference evidence="4" key="1">
    <citation type="journal article" date="2023" name="Science">
        <title>Genome structures resolve the early diversification of teleost fishes.</title>
        <authorList>
            <person name="Parey E."/>
            <person name="Louis A."/>
            <person name="Montfort J."/>
            <person name="Bouchez O."/>
            <person name="Roques C."/>
            <person name="Iampietro C."/>
            <person name="Lluch J."/>
            <person name="Castinel A."/>
            <person name="Donnadieu C."/>
            <person name="Desvignes T."/>
            <person name="Floi Bucao C."/>
            <person name="Jouanno E."/>
            <person name="Wen M."/>
            <person name="Mejri S."/>
            <person name="Dirks R."/>
            <person name="Jansen H."/>
            <person name="Henkel C."/>
            <person name="Chen W.J."/>
            <person name="Zahm M."/>
            <person name="Cabau C."/>
            <person name="Klopp C."/>
            <person name="Thompson A.W."/>
            <person name="Robinson-Rechavi M."/>
            <person name="Braasch I."/>
            <person name="Lecointre G."/>
            <person name="Bobe J."/>
            <person name="Postlethwait J.H."/>
            <person name="Berthelot C."/>
            <person name="Roest Crollius H."/>
            <person name="Guiguen Y."/>
        </authorList>
    </citation>
    <scope>NUCLEOTIDE SEQUENCE</scope>
    <source>
        <strain evidence="4">Concon-B</strain>
    </source>
</reference>
<comment type="caution">
    <text evidence="4">The sequence shown here is derived from an EMBL/GenBank/DDBJ whole genome shotgun (WGS) entry which is preliminary data.</text>
</comment>
<dbReference type="OrthoDB" id="8905061at2759"/>
<feature type="chain" id="PRO_5040268600" description="Chemokine interleukin-8-like domain-containing protein" evidence="2">
    <location>
        <begin position="26"/>
        <end position="136"/>
    </location>
</feature>
<dbReference type="InterPro" id="IPR001811">
    <property type="entry name" value="Chemokine_IL8-like_dom"/>
</dbReference>
<dbReference type="Proteomes" id="UP001152803">
    <property type="component" value="Unassembled WGS sequence"/>
</dbReference>
<dbReference type="InterPro" id="IPR036048">
    <property type="entry name" value="Interleukin_8-like_sf"/>
</dbReference>
<evidence type="ECO:0000313" key="5">
    <source>
        <dbReference type="Proteomes" id="UP001152803"/>
    </source>
</evidence>
<feature type="domain" description="Chemokine interleukin-8-like" evidence="3">
    <location>
        <begin position="29"/>
        <end position="80"/>
    </location>
</feature>
<dbReference type="Pfam" id="PF00048">
    <property type="entry name" value="IL8"/>
    <property type="match status" value="1"/>
</dbReference>
<dbReference type="GO" id="GO:0005615">
    <property type="term" value="C:extracellular space"/>
    <property type="evidence" value="ECO:0007669"/>
    <property type="project" value="UniProtKB-KW"/>
</dbReference>
<keyword evidence="5" id="KW-1185">Reference proteome</keyword>
<evidence type="ECO:0000256" key="1">
    <source>
        <dbReference type="ARBA" id="ARBA00022514"/>
    </source>
</evidence>
<dbReference type="EMBL" id="JAFJMO010000011">
    <property type="protein sequence ID" value="KAJ8262828.1"/>
    <property type="molecule type" value="Genomic_DNA"/>
</dbReference>
<proteinExistence type="predicted"/>
<evidence type="ECO:0000313" key="4">
    <source>
        <dbReference type="EMBL" id="KAJ8262828.1"/>
    </source>
</evidence>
<accession>A0A9Q1D8J6</accession>
<organism evidence="4 5">
    <name type="scientific">Conger conger</name>
    <name type="common">Conger eel</name>
    <name type="synonym">Muraena conger</name>
    <dbReference type="NCBI Taxonomy" id="82655"/>
    <lineage>
        <taxon>Eukaryota</taxon>
        <taxon>Metazoa</taxon>
        <taxon>Chordata</taxon>
        <taxon>Craniata</taxon>
        <taxon>Vertebrata</taxon>
        <taxon>Euteleostomi</taxon>
        <taxon>Actinopterygii</taxon>
        <taxon>Neopterygii</taxon>
        <taxon>Teleostei</taxon>
        <taxon>Anguilliformes</taxon>
        <taxon>Congridae</taxon>
        <taxon>Conger</taxon>
    </lineage>
</organism>
<dbReference type="AlphaFoldDB" id="A0A9Q1D8J6"/>
<sequence length="136" mass="15135">MALSLPAKLLALSLLIWVLSLTCEGAIPKCCVATSKAMSPSLLRRMERIEVQSSAGVCNINALIVHVKGKKYCVHVAARNILNRVLKRRRGKRRRKLLRGHLKRARRQATGCRSYATCPRAEASPTPVFALHLDPR</sequence>
<dbReference type="GO" id="GO:0006955">
    <property type="term" value="P:immune response"/>
    <property type="evidence" value="ECO:0007669"/>
    <property type="project" value="InterPro"/>
</dbReference>
<dbReference type="GO" id="GO:0008009">
    <property type="term" value="F:chemokine activity"/>
    <property type="evidence" value="ECO:0007669"/>
    <property type="project" value="InterPro"/>
</dbReference>
<name>A0A9Q1D8J6_CONCO</name>
<protein>
    <recommendedName>
        <fullName evidence="3">Chemokine interleukin-8-like domain-containing protein</fullName>
    </recommendedName>
</protein>
<dbReference type="Gene3D" id="2.40.50.40">
    <property type="match status" value="1"/>
</dbReference>
<dbReference type="SUPFAM" id="SSF54117">
    <property type="entry name" value="Interleukin 8-like chemokines"/>
    <property type="match status" value="1"/>
</dbReference>
<gene>
    <name evidence="4" type="ORF">COCON_G00152850</name>
</gene>
<feature type="signal peptide" evidence="2">
    <location>
        <begin position="1"/>
        <end position="25"/>
    </location>
</feature>
<keyword evidence="2" id="KW-0732">Signal</keyword>
<evidence type="ECO:0000256" key="2">
    <source>
        <dbReference type="SAM" id="SignalP"/>
    </source>
</evidence>
<keyword evidence="1" id="KW-0202">Cytokine</keyword>